<proteinExistence type="predicted"/>
<dbReference type="Proteomes" id="UP001234297">
    <property type="component" value="Chromosome 9"/>
</dbReference>
<keyword evidence="2" id="KW-1185">Reference proteome</keyword>
<dbReference type="EMBL" id="CM056817">
    <property type="protein sequence ID" value="KAJ8620767.1"/>
    <property type="molecule type" value="Genomic_DNA"/>
</dbReference>
<gene>
    <name evidence="1" type="ORF">MRB53_029296</name>
</gene>
<evidence type="ECO:0000313" key="2">
    <source>
        <dbReference type="Proteomes" id="UP001234297"/>
    </source>
</evidence>
<comment type="caution">
    <text evidence="1">The sequence shown here is derived from an EMBL/GenBank/DDBJ whole genome shotgun (WGS) entry which is preliminary data.</text>
</comment>
<evidence type="ECO:0000313" key="1">
    <source>
        <dbReference type="EMBL" id="KAJ8620767.1"/>
    </source>
</evidence>
<protein>
    <submittedName>
        <fullName evidence="1">Uncharacterized protein</fullName>
    </submittedName>
</protein>
<organism evidence="1 2">
    <name type="scientific">Persea americana</name>
    <name type="common">Avocado</name>
    <dbReference type="NCBI Taxonomy" id="3435"/>
    <lineage>
        <taxon>Eukaryota</taxon>
        <taxon>Viridiplantae</taxon>
        <taxon>Streptophyta</taxon>
        <taxon>Embryophyta</taxon>
        <taxon>Tracheophyta</taxon>
        <taxon>Spermatophyta</taxon>
        <taxon>Magnoliopsida</taxon>
        <taxon>Magnoliidae</taxon>
        <taxon>Laurales</taxon>
        <taxon>Lauraceae</taxon>
        <taxon>Persea</taxon>
    </lineage>
</organism>
<name>A0ACC2KIC8_PERAE</name>
<accession>A0ACC2KIC8</accession>
<reference evidence="1 2" key="1">
    <citation type="journal article" date="2022" name="Hortic Res">
        <title>A haplotype resolved chromosomal level avocado genome allows analysis of novel avocado genes.</title>
        <authorList>
            <person name="Nath O."/>
            <person name="Fletcher S.J."/>
            <person name="Hayward A."/>
            <person name="Shaw L.M."/>
            <person name="Masouleh A.K."/>
            <person name="Furtado A."/>
            <person name="Henry R.J."/>
            <person name="Mitter N."/>
        </authorList>
    </citation>
    <scope>NUCLEOTIDE SEQUENCE [LARGE SCALE GENOMIC DNA]</scope>
    <source>
        <strain evidence="2">cv. Hass</strain>
    </source>
</reference>
<sequence length="885" mass="99281">MGKHMHRKHSSVPLDKGCPGWMLGVFQLFDFHQRFYVRKAVPDKKHEADGQDGGTKNPGAAGEGHDFIDGKVDSRLIEDRMLETSPTSKKSGKIRIKALIAEEMSREHEKKHRNRASPARLTRTESIHHLGQTDYEPDENSTVCENSTMELHSHEMSACNSRNHDPVFPKYTEGKIISNERCDICGTMNGGPMDDLDPNKLEEKLNQAKETFLKLKLMNDKGLGRDVQFHPSKEFLDALDVLNENRELFLKVLQDPNSILTKQGNSNPEAVLNKSGSFPTTDISGRRAASLLKLKQKQKEIQSYAKQKGKAQARKKTTGPSVIDSSEDGNSEFFSSKAVEVAEVGPSLESPPDSSHELINLKEKRLVRNRFKDIKKRIKHAIKESKKERLRISMDAILHRIPYGWKASKNAKSDTNSNDKDSQRSGYNSDSAPSINAKDASTRIRRTPSLTDSLDRYSQLLESVLRTDTKMNASEQPKFANEDGVVRDKQSSRTFQRILSLPEFGSNVLCRDADVEVPHDMIYRRTPSRILVDGIAVVGSNSPDNQKPVDNKIDTEKCTQLDSSVVENVSGSINEDEGRLVLDNDSDGISVGDRIDDDFEDLTMRENRDVPLHRQESRLVKNNSDKPSLTMTMSVLSSCIPDDIMISTEFSVPEASSEMEPGHKDLNELDHFANLNGHSGMDASDNLKSIGNIDDVQSLSIHAHPDSLHVKVDENDEACFNYVRDVLKKSGFSGEELLGTWHSPDQPIDPSLFDEVECPPHKLGFLGTDSVSCDHQLLFDLINEVLLEIHERSVTYCPWNLCFNSNIRPIPMGFHVLEEVWASISWHLSSQPQLDPSLEYVVSRDLAKGDGWMHLRPEADCVGLELEDWIVDDLLDEVTSELASN</sequence>